<feature type="domain" description="C-type lectin" evidence="3">
    <location>
        <begin position="94"/>
        <end position="196"/>
    </location>
</feature>
<dbReference type="SMART" id="SM00034">
    <property type="entry name" value="CLECT"/>
    <property type="match status" value="1"/>
</dbReference>
<keyword evidence="2" id="KW-1133">Transmembrane helix</keyword>
<evidence type="ECO:0000256" key="2">
    <source>
        <dbReference type="SAM" id="Phobius"/>
    </source>
</evidence>
<dbReference type="Proteomes" id="UP000518266">
    <property type="component" value="Unassembled WGS sequence"/>
</dbReference>
<keyword evidence="1" id="KW-1015">Disulfide bond</keyword>
<proteinExistence type="predicted"/>
<feature type="transmembrane region" description="Helical" evidence="2">
    <location>
        <begin position="33"/>
        <end position="53"/>
    </location>
</feature>
<dbReference type="InterPro" id="IPR050111">
    <property type="entry name" value="C-type_lectin/snaclec_domain"/>
</dbReference>
<accession>A0A7J5ZGQ9</accession>
<protein>
    <recommendedName>
        <fullName evidence="3">C-type lectin domain-containing protein</fullName>
    </recommendedName>
</protein>
<dbReference type="PROSITE" id="PS00615">
    <property type="entry name" value="C_TYPE_LECTIN_1"/>
    <property type="match status" value="1"/>
</dbReference>
<dbReference type="PANTHER" id="PTHR22803">
    <property type="entry name" value="MANNOSE, PHOSPHOLIPASE, LECTIN RECEPTOR RELATED"/>
    <property type="match status" value="1"/>
</dbReference>
<dbReference type="OrthoDB" id="6133475at2759"/>
<evidence type="ECO:0000259" key="3">
    <source>
        <dbReference type="PROSITE" id="PS50041"/>
    </source>
</evidence>
<sequence length="199" mass="22398">MEEVYANIDDVQTLSSKSSTIQEGPRRFLRASALGLGLLSVFLLAGLIGLTLHHHDVTEERERLKVSLTEKTSEVFRLQCLMKRTTCPEGWRKFGCSCYLLSTEKASWEQSRHNCTASGADLVIVNSSEEQLFVFDVQSFSSSCFPVMPVRFRDATQPDNGGADPQWGEEDCAHISIFTNGWNDQSCRDNVHWICEKEA</sequence>
<dbReference type="InterPro" id="IPR016186">
    <property type="entry name" value="C-type_lectin-like/link_sf"/>
</dbReference>
<dbReference type="InterPro" id="IPR016187">
    <property type="entry name" value="CTDL_fold"/>
</dbReference>
<keyword evidence="2" id="KW-0472">Membrane</keyword>
<dbReference type="PROSITE" id="PS50041">
    <property type="entry name" value="C_TYPE_LECTIN_2"/>
    <property type="match status" value="1"/>
</dbReference>
<keyword evidence="2" id="KW-0812">Transmembrane</keyword>
<comment type="caution">
    <text evidence="4">The sequence shown here is derived from an EMBL/GenBank/DDBJ whole genome shotgun (WGS) entry which is preliminary data.</text>
</comment>
<dbReference type="SUPFAM" id="SSF56436">
    <property type="entry name" value="C-type lectin-like"/>
    <property type="match status" value="1"/>
</dbReference>
<organism evidence="4 5">
    <name type="scientific">Dissostichus mawsoni</name>
    <name type="common">Antarctic cod</name>
    <dbReference type="NCBI Taxonomy" id="36200"/>
    <lineage>
        <taxon>Eukaryota</taxon>
        <taxon>Metazoa</taxon>
        <taxon>Chordata</taxon>
        <taxon>Craniata</taxon>
        <taxon>Vertebrata</taxon>
        <taxon>Euteleostomi</taxon>
        <taxon>Actinopterygii</taxon>
        <taxon>Neopterygii</taxon>
        <taxon>Teleostei</taxon>
        <taxon>Neoteleostei</taxon>
        <taxon>Acanthomorphata</taxon>
        <taxon>Eupercaria</taxon>
        <taxon>Perciformes</taxon>
        <taxon>Notothenioidei</taxon>
        <taxon>Nototheniidae</taxon>
        <taxon>Dissostichus</taxon>
    </lineage>
</organism>
<gene>
    <name evidence="4" type="ORF">F7725_001240</name>
</gene>
<evidence type="ECO:0000313" key="5">
    <source>
        <dbReference type="Proteomes" id="UP000518266"/>
    </source>
</evidence>
<dbReference type="EMBL" id="JAAKFY010000002">
    <property type="protein sequence ID" value="KAF3860985.1"/>
    <property type="molecule type" value="Genomic_DNA"/>
</dbReference>
<name>A0A7J5ZGQ9_DISMA</name>
<evidence type="ECO:0000256" key="1">
    <source>
        <dbReference type="ARBA" id="ARBA00023157"/>
    </source>
</evidence>
<dbReference type="Gene3D" id="3.10.100.10">
    <property type="entry name" value="Mannose-Binding Protein A, subunit A"/>
    <property type="match status" value="2"/>
</dbReference>
<evidence type="ECO:0000313" key="4">
    <source>
        <dbReference type="EMBL" id="KAF3860985.1"/>
    </source>
</evidence>
<keyword evidence="5" id="KW-1185">Reference proteome</keyword>
<reference evidence="4 5" key="1">
    <citation type="submission" date="2020-03" db="EMBL/GenBank/DDBJ databases">
        <title>Dissostichus mawsoni Genome sequencing and assembly.</title>
        <authorList>
            <person name="Park H."/>
        </authorList>
    </citation>
    <scope>NUCLEOTIDE SEQUENCE [LARGE SCALE GENOMIC DNA]</scope>
    <source>
        <strain evidence="4">DM0001</strain>
        <tissue evidence="4">Muscle</tissue>
    </source>
</reference>
<dbReference type="InterPro" id="IPR001304">
    <property type="entry name" value="C-type_lectin-like"/>
</dbReference>
<dbReference type="AlphaFoldDB" id="A0A7J5ZGQ9"/>
<dbReference type="InterPro" id="IPR018378">
    <property type="entry name" value="C-type_lectin_CS"/>
</dbReference>